<sequence length="453" mass="48195">MPAGGDRLTLRTKLGFGIGDFAFNLYWQATTLYLLYYYTDVVGLSAATAGWIFGAAMLWDALCDPVAGFLANRTRTRWGRYRPYLLFGCIPLALSFIAMFYPSAATGDRLLALVLGTHMLFRTAYTVLSMPYNSLMATLTRSSQERGGLAAARMVCASSAGLLVALLTLKLVHGFGAGDEKQGFLAVMTLYAVVSLPVFLLTFLSTEERVQADAHTLSVRDALAVVLRNRAFLLVCGMSVALMAAGTFLSKTLPYVLKYALHREDLIGTALGVVALQVFIAVPLWAWLMRRTSKRLVALAGGGLAIGAYAVLGALGTPGVPALLLLLGVIGFASAATLLASWAMIPDTVEYGEWRTGIRGEGTIFGVIAFAQKGALAIAVGGVGHLLGALGFAANQAQAPATLDGIWAMLWQGPMALLVVGMVFAYFYPVTPGMHRDLLHELGRRRAAAGAAP</sequence>
<feature type="transmembrane region" description="Helical" evidence="2">
    <location>
        <begin position="266"/>
        <end position="289"/>
    </location>
</feature>
<feature type="transmembrane region" description="Helical" evidence="2">
    <location>
        <begin position="296"/>
        <end position="316"/>
    </location>
</feature>
<dbReference type="Gene3D" id="1.20.1250.20">
    <property type="entry name" value="MFS general substrate transporter like domains"/>
    <property type="match status" value="2"/>
</dbReference>
<evidence type="ECO:0000256" key="1">
    <source>
        <dbReference type="ARBA" id="ARBA00009617"/>
    </source>
</evidence>
<dbReference type="Proteomes" id="UP000177515">
    <property type="component" value="Chromosome 2"/>
</dbReference>
<feature type="transmembrane region" description="Helical" evidence="2">
    <location>
        <begin position="374"/>
        <end position="394"/>
    </location>
</feature>
<dbReference type="NCBIfam" id="TIGR00792">
    <property type="entry name" value="gph"/>
    <property type="match status" value="1"/>
</dbReference>
<feature type="transmembrane region" description="Helical" evidence="2">
    <location>
        <begin position="406"/>
        <end position="428"/>
    </location>
</feature>
<keyword evidence="2" id="KW-0472">Membrane</keyword>
<keyword evidence="2" id="KW-0812">Transmembrane</keyword>
<reference evidence="3 4" key="1">
    <citation type="submission" date="2016-10" db="EMBL/GenBank/DDBJ databases">
        <title>Complete genome sequences of three Cupriavidus strains isolated from various Malaysian environments.</title>
        <authorList>
            <person name="Abdullah A.A.-A."/>
            <person name="Shafie N.A.H."/>
            <person name="Lau N.S."/>
        </authorList>
    </citation>
    <scope>NUCLEOTIDE SEQUENCE [LARGE SCALE GENOMIC DNA]</scope>
    <source>
        <strain evidence="3 4">USMAA1020</strain>
    </source>
</reference>
<evidence type="ECO:0008006" key="5">
    <source>
        <dbReference type="Google" id="ProtNLM"/>
    </source>
</evidence>
<feature type="transmembrane region" description="Helical" evidence="2">
    <location>
        <begin position="184"/>
        <end position="204"/>
    </location>
</feature>
<proteinExistence type="inferred from homology"/>
<dbReference type="PANTHER" id="PTHR11328">
    <property type="entry name" value="MAJOR FACILITATOR SUPERFAMILY DOMAIN-CONTAINING PROTEIN"/>
    <property type="match status" value="1"/>
</dbReference>
<name>A0ABN4U195_9BURK</name>
<dbReference type="InterPro" id="IPR001927">
    <property type="entry name" value="Na/Gal_symport"/>
</dbReference>
<dbReference type="SUPFAM" id="SSF103473">
    <property type="entry name" value="MFS general substrate transporter"/>
    <property type="match status" value="1"/>
</dbReference>
<keyword evidence="4" id="KW-1185">Reference proteome</keyword>
<dbReference type="InterPro" id="IPR039672">
    <property type="entry name" value="MFS_2"/>
</dbReference>
<protein>
    <recommendedName>
        <fullName evidence="5">MFS transporter</fullName>
    </recommendedName>
</protein>
<dbReference type="CDD" id="cd17332">
    <property type="entry name" value="MFS_MelB_like"/>
    <property type="match status" value="1"/>
</dbReference>
<evidence type="ECO:0000313" key="3">
    <source>
        <dbReference type="EMBL" id="AOZ11029.1"/>
    </source>
</evidence>
<dbReference type="EMBL" id="CP017755">
    <property type="protein sequence ID" value="AOZ11029.1"/>
    <property type="molecule type" value="Genomic_DNA"/>
</dbReference>
<keyword evidence="2" id="KW-1133">Transmembrane helix</keyword>
<feature type="transmembrane region" description="Helical" evidence="2">
    <location>
        <begin position="149"/>
        <end position="172"/>
    </location>
</feature>
<organism evidence="3 4">
    <name type="scientific">Cupriavidus malaysiensis</name>
    <dbReference type="NCBI Taxonomy" id="367825"/>
    <lineage>
        <taxon>Bacteria</taxon>
        <taxon>Pseudomonadati</taxon>
        <taxon>Pseudomonadota</taxon>
        <taxon>Betaproteobacteria</taxon>
        <taxon>Burkholderiales</taxon>
        <taxon>Burkholderiaceae</taxon>
        <taxon>Cupriavidus</taxon>
    </lineage>
</organism>
<evidence type="ECO:0000256" key="2">
    <source>
        <dbReference type="SAM" id="Phobius"/>
    </source>
</evidence>
<feature type="transmembrane region" description="Helical" evidence="2">
    <location>
        <begin position="51"/>
        <end position="72"/>
    </location>
</feature>
<gene>
    <name evidence="3" type="ORF">BKK80_33245</name>
</gene>
<accession>A0ABN4U195</accession>
<feature type="transmembrane region" description="Helical" evidence="2">
    <location>
        <begin position="225"/>
        <end position="246"/>
    </location>
</feature>
<evidence type="ECO:0000313" key="4">
    <source>
        <dbReference type="Proteomes" id="UP000177515"/>
    </source>
</evidence>
<dbReference type="PANTHER" id="PTHR11328:SF24">
    <property type="entry name" value="MAJOR FACILITATOR SUPERFAMILY (MFS) PROFILE DOMAIN-CONTAINING PROTEIN"/>
    <property type="match status" value="1"/>
</dbReference>
<feature type="transmembrane region" description="Helical" evidence="2">
    <location>
        <begin position="21"/>
        <end position="39"/>
    </location>
</feature>
<dbReference type="Pfam" id="PF13347">
    <property type="entry name" value="MFS_2"/>
    <property type="match status" value="1"/>
</dbReference>
<dbReference type="InterPro" id="IPR036259">
    <property type="entry name" value="MFS_trans_sf"/>
</dbReference>
<feature type="transmembrane region" description="Helical" evidence="2">
    <location>
        <begin position="84"/>
        <end position="104"/>
    </location>
</feature>
<feature type="transmembrane region" description="Helical" evidence="2">
    <location>
        <begin position="322"/>
        <end position="345"/>
    </location>
</feature>
<comment type="similarity">
    <text evidence="1">Belongs to the sodium:galactoside symporter (TC 2.A.2) family.</text>
</comment>
<feature type="transmembrane region" description="Helical" evidence="2">
    <location>
        <begin position="110"/>
        <end position="128"/>
    </location>
</feature>